<comment type="caution">
    <text evidence="4">The sequence shown here is derived from an EMBL/GenBank/DDBJ whole genome shotgun (WGS) entry which is preliminary data.</text>
</comment>
<dbReference type="Proteomes" id="UP000822688">
    <property type="component" value="Chromosome 2"/>
</dbReference>
<accession>A0A8T0IYH0</accession>
<keyword evidence="2" id="KW-0689">Ribosomal protein</keyword>
<dbReference type="EMBL" id="CM026422">
    <property type="protein sequence ID" value="KAG0588335.1"/>
    <property type="molecule type" value="Genomic_DNA"/>
</dbReference>
<evidence type="ECO:0000313" key="4">
    <source>
        <dbReference type="EMBL" id="KAG0588335.1"/>
    </source>
</evidence>
<dbReference type="Pfam" id="PF00572">
    <property type="entry name" value="Ribosomal_L13"/>
    <property type="match status" value="1"/>
</dbReference>
<dbReference type="NCBIfam" id="TIGR01066">
    <property type="entry name" value="rplM_bact"/>
    <property type="match status" value="1"/>
</dbReference>
<keyword evidence="3" id="KW-0687">Ribonucleoprotein</keyword>
<keyword evidence="5" id="KW-1185">Reference proteome</keyword>
<dbReference type="HAMAP" id="MF_01366">
    <property type="entry name" value="Ribosomal_uL13"/>
    <property type="match status" value="1"/>
</dbReference>
<name>A0A8T0IYH0_CERPU</name>
<protein>
    <submittedName>
        <fullName evidence="4">Uncharacterized protein</fullName>
    </submittedName>
</protein>
<dbReference type="GO" id="GO:0017148">
    <property type="term" value="P:negative regulation of translation"/>
    <property type="evidence" value="ECO:0007669"/>
    <property type="project" value="TreeGrafter"/>
</dbReference>
<reference evidence="4" key="1">
    <citation type="submission" date="2020-06" db="EMBL/GenBank/DDBJ databases">
        <title>WGS assembly of Ceratodon purpureus strain R40.</title>
        <authorList>
            <person name="Carey S.B."/>
            <person name="Jenkins J."/>
            <person name="Shu S."/>
            <person name="Lovell J.T."/>
            <person name="Sreedasyam A."/>
            <person name="Maumus F."/>
            <person name="Tiley G.P."/>
            <person name="Fernandez-Pozo N."/>
            <person name="Barry K."/>
            <person name="Chen C."/>
            <person name="Wang M."/>
            <person name="Lipzen A."/>
            <person name="Daum C."/>
            <person name="Saski C.A."/>
            <person name="Payton A.C."/>
            <person name="Mcbreen J.C."/>
            <person name="Conrad R.E."/>
            <person name="Kollar L.M."/>
            <person name="Olsson S."/>
            <person name="Huttunen S."/>
            <person name="Landis J.B."/>
            <person name="Wickett N.J."/>
            <person name="Johnson M.G."/>
            <person name="Rensing S.A."/>
            <person name="Grimwood J."/>
            <person name="Schmutz J."/>
            <person name="Mcdaniel S.F."/>
        </authorList>
    </citation>
    <scope>NUCLEOTIDE SEQUENCE</scope>
    <source>
        <strain evidence="4">R40</strain>
    </source>
</reference>
<evidence type="ECO:0000256" key="2">
    <source>
        <dbReference type="ARBA" id="ARBA00022980"/>
    </source>
</evidence>
<dbReference type="InterPro" id="IPR005822">
    <property type="entry name" value="Ribosomal_uL13"/>
</dbReference>
<evidence type="ECO:0000256" key="3">
    <source>
        <dbReference type="ARBA" id="ARBA00023274"/>
    </source>
</evidence>
<organism evidence="4 5">
    <name type="scientific">Ceratodon purpureus</name>
    <name type="common">Fire moss</name>
    <name type="synonym">Dicranum purpureum</name>
    <dbReference type="NCBI Taxonomy" id="3225"/>
    <lineage>
        <taxon>Eukaryota</taxon>
        <taxon>Viridiplantae</taxon>
        <taxon>Streptophyta</taxon>
        <taxon>Embryophyta</taxon>
        <taxon>Bryophyta</taxon>
        <taxon>Bryophytina</taxon>
        <taxon>Bryopsida</taxon>
        <taxon>Dicranidae</taxon>
        <taxon>Pseudoditrichales</taxon>
        <taxon>Ditrichaceae</taxon>
        <taxon>Ceratodon</taxon>
    </lineage>
</organism>
<dbReference type="AlphaFoldDB" id="A0A8T0IYH0"/>
<dbReference type="GO" id="GO:0006412">
    <property type="term" value="P:translation"/>
    <property type="evidence" value="ECO:0007669"/>
    <property type="project" value="InterPro"/>
</dbReference>
<dbReference type="SUPFAM" id="SSF52161">
    <property type="entry name" value="Ribosomal protein L13"/>
    <property type="match status" value="1"/>
</dbReference>
<dbReference type="GO" id="GO:0003735">
    <property type="term" value="F:structural constituent of ribosome"/>
    <property type="evidence" value="ECO:0007669"/>
    <property type="project" value="InterPro"/>
</dbReference>
<dbReference type="GO" id="GO:0005762">
    <property type="term" value="C:mitochondrial large ribosomal subunit"/>
    <property type="evidence" value="ECO:0007669"/>
    <property type="project" value="TreeGrafter"/>
</dbReference>
<dbReference type="Gene3D" id="3.90.1180.10">
    <property type="entry name" value="Ribosomal protein L13"/>
    <property type="match status" value="1"/>
</dbReference>
<dbReference type="CDD" id="cd00392">
    <property type="entry name" value="Ribosomal_L13"/>
    <property type="match status" value="1"/>
</dbReference>
<sequence length="181" mass="21067">MSRYFLRKPHAGLTPAVTEGLRWRLFDCQGEVLGRLASRIAVVLQGKDKPTYSPNEDKGDICVVVNAKEITLTGNKLTDKKYYWHTGYIGHVKERTVKEQMVRDSTEVLRKAVHRMLPRNKLRDDRMLKLRIFPEGEHPFPPEQMDKFEMPPRKIREMRPRARRAALRAQPTATFQKPEAS</sequence>
<dbReference type="PIRSF" id="PIRSF002181">
    <property type="entry name" value="Ribosomal_L13"/>
    <property type="match status" value="1"/>
</dbReference>
<gene>
    <name evidence="4" type="ORF">KC19_2G235600</name>
</gene>
<evidence type="ECO:0000313" key="5">
    <source>
        <dbReference type="Proteomes" id="UP000822688"/>
    </source>
</evidence>
<dbReference type="InterPro" id="IPR005823">
    <property type="entry name" value="Ribosomal_uL13_bac-type"/>
</dbReference>
<evidence type="ECO:0000256" key="1">
    <source>
        <dbReference type="ARBA" id="ARBA00006227"/>
    </source>
</evidence>
<dbReference type="InterPro" id="IPR036899">
    <property type="entry name" value="Ribosomal_uL13_sf"/>
</dbReference>
<dbReference type="GO" id="GO:0003729">
    <property type="term" value="F:mRNA binding"/>
    <property type="evidence" value="ECO:0007669"/>
    <property type="project" value="TreeGrafter"/>
</dbReference>
<dbReference type="PANTHER" id="PTHR11545">
    <property type="entry name" value="RIBOSOMAL PROTEIN L13"/>
    <property type="match status" value="1"/>
</dbReference>
<comment type="similarity">
    <text evidence="1">Belongs to the universal ribosomal protein uL13 family.</text>
</comment>
<proteinExistence type="inferred from homology"/>
<dbReference type="PANTHER" id="PTHR11545:SF2">
    <property type="entry name" value="LARGE RIBOSOMAL SUBUNIT PROTEIN UL13M"/>
    <property type="match status" value="1"/>
</dbReference>